<evidence type="ECO:0000256" key="1">
    <source>
        <dbReference type="ARBA" id="ARBA00007484"/>
    </source>
</evidence>
<name>A0A9D2NT02_9FIRM</name>
<protein>
    <submittedName>
        <fullName evidence="9">Helix-turn-helix domain-containing protein</fullName>
    </submittedName>
</protein>
<keyword evidence="3 7" id="KW-0378">Hydrolase</keyword>
<dbReference type="GO" id="GO:0003677">
    <property type="term" value="F:DNA binding"/>
    <property type="evidence" value="ECO:0007669"/>
    <property type="project" value="InterPro"/>
</dbReference>
<dbReference type="EMBL" id="DWWM01000023">
    <property type="protein sequence ID" value="HJC36183.1"/>
    <property type="molecule type" value="Genomic_DNA"/>
</dbReference>
<dbReference type="Proteomes" id="UP000823896">
    <property type="component" value="Unassembled WGS sequence"/>
</dbReference>
<dbReference type="InterPro" id="IPR050077">
    <property type="entry name" value="LexA_repressor"/>
</dbReference>
<dbReference type="InterPro" id="IPR036286">
    <property type="entry name" value="LexA/Signal_pep-like_sf"/>
</dbReference>
<proteinExistence type="inferred from homology"/>
<organism evidence="9 10">
    <name type="scientific">Candidatus Merdibacter merdavium</name>
    <dbReference type="NCBI Taxonomy" id="2838692"/>
    <lineage>
        <taxon>Bacteria</taxon>
        <taxon>Bacillati</taxon>
        <taxon>Bacillota</taxon>
        <taxon>Erysipelotrichia</taxon>
        <taxon>Erysipelotrichales</taxon>
        <taxon>Erysipelotrichaceae</taxon>
        <taxon>Merdibacter</taxon>
    </lineage>
</organism>
<dbReference type="CDD" id="cd06529">
    <property type="entry name" value="S24_LexA-like"/>
    <property type="match status" value="1"/>
</dbReference>
<dbReference type="InterPro" id="IPR006197">
    <property type="entry name" value="Peptidase_S24_LexA"/>
</dbReference>
<evidence type="ECO:0000256" key="2">
    <source>
        <dbReference type="ARBA" id="ARBA00022763"/>
    </source>
</evidence>
<dbReference type="Pfam" id="PF13384">
    <property type="entry name" value="HTH_23"/>
    <property type="match status" value="1"/>
</dbReference>
<dbReference type="PROSITE" id="PS50943">
    <property type="entry name" value="HTH_CROC1"/>
    <property type="match status" value="1"/>
</dbReference>
<keyword evidence="6" id="KW-0742">SOS response</keyword>
<dbReference type="Pfam" id="PF00717">
    <property type="entry name" value="Peptidase_S24"/>
    <property type="match status" value="1"/>
</dbReference>
<comment type="caution">
    <text evidence="9">The sequence shown here is derived from an EMBL/GenBank/DDBJ whole genome shotgun (WGS) entry which is preliminary data.</text>
</comment>
<sequence>MTLQQIIQQYRQSSGSSYETIARQLHVTRSTVCRWAKGEIRTMQTETKQRLSALIHHDVDELLEQESHFLQKPILGTIKAGYDMFAAQQILGYESVSEHDAAIGDFFLKVRGSSMIHAGICDGDLLYVRACTQVRSGDIAVVLIAQEEATVKRVILKDDLMVLEAANPEVENRYFTKQDVRELPVRIIARAIFSKTYF</sequence>
<reference evidence="9" key="2">
    <citation type="submission" date="2021-04" db="EMBL/GenBank/DDBJ databases">
        <authorList>
            <person name="Gilroy R."/>
        </authorList>
    </citation>
    <scope>NUCLEOTIDE SEQUENCE</scope>
    <source>
        <strain evidence="9">CHK187-11901</strain>
    </source>
</reference>
<comment type="similarity">
    <text evidence="1 7">Belongs to the peptidase S24 family.</text>
</comment>
<dbReference type="GO" id="GO:0016787">
    <property type="term" value="F:hydrolase activity"/>
    <property type="evidence" value="ECO:0007669"/>
    <property type="project" value="UniProtKB-KW"/>
</dbReference>
<feature type="domain" description="HTH cro/C1-type" evidence="8">
    <location>
        <begin position="7"/>
        <end position="62"/>
    </location>
</feature>
<evidence type="ECO:0000313" key="10">
    <source>
        <dbReference type="Proteomes" id="UP000823896"/>
    </source>
</evidence>
<accession>A0A9D2NT02</accession>
<dbReference type="SUPFAM" id="SSF51306">
    <property type="entry name" value="LexA/Signal peptidase"/>
    <property type="match status" value="1"/>
</dbReference>
<evidence type="ECO:0000256" key="5">
    <source>
        <dbReference type="ARBA" id="ARBA00023204"/>
    </source>
</evidence>
<dbReference type="InterPro" id="IPR039418">
    <property type="entry name" value="LexA-like"/>
</dbReference>
<evidence type="ECO:0000256" key="7">
    <source>
        <dbReference type="RuleBase" id="RU003991"/>
    </source>
</evidence>
<evidence type="ECO:0000259" key="8">
    <source>
        <dbReference type="PROSITE" id="PS50943"/>
    </source>
</evidence>
<dbReference type="PANTHER" id="PTHR33516">
    <property type="entry name" value="LEXA REPRESSOR"/>
    <property type="match status" value="1"/>
</dbReference>
<keyword evidence="2" id="KW-0227">DNA damage</keyword>
<dbReference type="InterPro" id="IPR010982">
    <property type="entry name" value="Lambda_DNA-bd_dom_sf"/>
</dbReference>
<dbReference type="PANTHER" id="PTHR33516:SF2">
    <property type="entry name" value="LEXA REPRESSOR-RELATED"/>
    <property type="match status" value="1"/>
</dbReference>
<dbReference type="AlphaFoldDB" id="A0A9D2NT02"/>
<reference evidence="9" key="1">
    <citation type="journal article" date="2021" name="PeerJ">
        <title>Extensive microbial diversity within the chicken gut microbiome revealed by metagenomics and culture.</title>
        <authorList>
            <person name="Gilroy R."/>
            <person name="Ravi A."/>
            <person name="Getino M."/>
            <person name="Pursley I."/>
            <person name="Horton D.L."/>
            <person name="Alikhan N.F."/>
            <person name="Baker D."/>
            <person name="Gharbi K."/>
            <person name="Hall N."/>
            <person name="Watson M."/>
            <person name="Adriaenssens E.M."/>
            <person name="Foster-Nyarko E."/>
            <person name="Jarju S."/>
            <person name="Secka A."/>
            <person name="Antonio M."/>
            <person name="Oren A."/>
            <person name="Chaudhuri R.R."/>
            <person name="La Ragione R."/>
            <person name="Hildebrand F."/>
            <person name="Pallen M.J."/>
        </authorList>
    </citation>
    <scope>NUCLEOTIDE SEQUENCE</scope>
    <source>
        <strain evidence="9">CHK187-11901</strain>
    </source>
</reference>
<evidence type="ECO:0000313" key="9">
    <source>
        <dbReference type="EMBL" id="HJC36183.1"/>
    </source>
</evidence>
<dbReference type="Gene3D" id="1.10.260.40">
    <property type="entry name" value="lambda repressor-like DNA-binding domains"/>
    <property type="match status" value="1"/>
</dbReference>
<dbReference type="GO" id="GO:0006281">
    <property type="term" value="P:DNA repair"/>
    <property type="evidence" value="ECO:0007669"/>
    <property type="project" value="UniProtKB-KW"/>
</dbReference>
<dbReference type="InterPro" id="IPR015927">
    <property type="entry name" value="Peptidase_S24_S26A/B/C"/>
</dbReference>
<dbReference type="InterPro" id="IPR001387">
    <property type="entry name" value="Cro/C1-type_HTH"/>
</dbReference>
<gene>
    <name evidence="9" type="ORF">H9702_03515</name>
</gene>
<evidence type="ECO:0000256" key="4">
    <source>
        <dbReference type="ARBA" id="ARBA00022813"/>
    </source>
</evidence>
<dbReference type="GO" id="GO:0006355">
    <property type="term" value="P:regulation of DNA-templated transcription"/>
    <property type="evidence" value="ECO:0007669"/>
    <property type="project" value="InterPro"/>
</dbReference>
<keyword evidence="5" id="KW-0234">DNA repair</keyword>
<dbReference type="SUPFAM" id="SSF47413">
    <property type="entry name" value="lambda repressor-like DNA-binding domains"/>
    <property type="match status" value="1"/>
</dbReference>
<dbReference type="Gene3D" id="2.10.109.10">
    <property type="entry name" value="Umud Fragment, subunit A"/>
    <property type="match status" value="1"/>
</dbReference>
<keyword evidence="4 7" id="KW-0068">Autocatalytic cleavage</keyword>
<dbReference type="PRINTS" id="PR00726">
    <property type="entry name" value="LEXASERPTASE"/>
</dbReference>
<evidence type="ECO:0000256" key="3">
    <source>
        <dbReference type="ARBA" id="ARBA00022801"/>
    </source>
</evidence>
<dbReference type="GO" id="GO:0009432">
    <property type="term" value="P:SOS response"/>
    <property type="evidence" value="ECO:0007669"/>
    <property type="project" value="UniProtKB-KW"/>
</dbReference>
<evidence type="ECO:0000256" key="6">
    <source>
        <dbReference type="ARBA" id="ARBA00023236"/>
    </source>
</evidence>